<keyword evidence="2" id="KW-1185">Reference proteome</keyword>
<name>A0ABU5CBN1_9BACI</name>
<dbReference type="EMBL" id="JAWDIP010000004">
    <property type="protein sequence ID" value="MDY0396717.1"/>
    <property type="molecule type" value="Genomic_DNA"/>
</dbReference>
<evidence type="ECO:0000313" key="1">
    <source>
        <dbReference type="EMBL" id="MDY0396717.1"/>
    </source>
</evidence>
<proteinExistence type="predicted"/>
<accession>A0ABU5CBN1</accession>
<sequence length="103" mass="11848">MQVDNDKKPIYFFNWKLPVSFVESVLNEKRSKHVSHTKSEAMKIGVNQAKHQLRMQLPEGAKIISEKILHESTDHGKVKLTIYMTVEENIVQTQAISGNDEKQ</sequence>
<gene>
    <name evidence="1" type="ORF">RWE15_23495</name>
</gene>
<organism evidence="1 2">
    <name type="scientific">Tigheibacillus halophilus</name>
    <dbReference type="NCBI Taxonomy" id="361280"/>
    <lineage>
        <taxon>Bacteria</taxon>
        <taxon>Bacillati</taxon>
        <taxon>Bacillota</taxon>
        <taxon>Bacilli</taxon>
        <taxon>Bacillales</taxon>
        <taxon>Bacillaceae</taxon>
        <taxon>Tigheibacillus</taxon>
    </lineage>
</organism>
<dbReference type="Proteomes" id="UP001281447">
    <property type="component" value="Unassembled WGS sequence"/>
</dbReference>
<evidence type="ECO:0000313" key="2">
    <source>
        <dbReference type="Proteomes" id="UP001281447"/>
    </source>
</evidence>
<dbReference type="Pfam" id="PF06898">
    <property type="entry name" value="YqfD"/>
    <property type="match status" value="1"/>
</dbReference>
<protein>
    <submittedName>
        <fullName evidence="1">Sporulation protein YqfD</fullName>
    </submittedName>
</protein>
<reference evidence="1 2" key="1">
    <citation type="submission" date="2023-10" db="EMBL/GenBank/DDBJ databases">
        <title>Virgibacillus halophilus 5B73C genome.</title>
        <authorList>
            <person name="Miliotis G."/>
            <person name="Sengupta P."/>
            <person name="Hameed A."/>
            <person name="Chuvochina M."/>
            <person name="Mcdonagh F."/>
            <person name="Simpson A.C."/>
            <person name="Singh N.K."/>
            <person name="Rekha P.D."/>
            <person name="Raman K."/>
            <person name="Hugenholtz P."/>
            <person name="Venkateswaran K."/>
        </authorList>
    </citation>
    <scope>NUCLEOTIDE SEQUENCE [LARGE SCALE GENOMIC DNA]</scope>
    <source>
        <strain evidence="1 2">5B73C</strain>
    </source>
</reference>
<comment type="caution">
    <text evidence="1">The sequence shown here is derived from an EMBL/GenBank/DDBJ whole genome shotgun (WGS) entry which is preliminary data.</text>
</comment>
<dbReference type="InterPro" id="IPR010690">
    <property type="entry name" value="YqfD"/>
</dbReference>